<evidence type="ECO:0000256" key="1">
    <source>
        <dbReference type="SAM" id="SignalP"/>
    </source>
</evidence>
<accession>A0A6M2CFS2</accession>
<feature type="signal peptide" evidence="1">
    <location>
        <begin position="1"/>
        <end position="16"/>
    </location>
</feature>
<dbReference type="EMBL" id="GHWJ01000142">
    <property type="protein sequence ID" value="NOV32879.1"/>
    <property type="molecule type" value="Transcribed_RNA"/>
</dbReference>
<dbReference type="PANTHER" id="PTHR36902">
    <property type="entry name" value="ENRICHED IN SURFACE-LABELED PROTEOME PROTEIN 9"/>
    <property type="match status" value="1"/>
</dbReference>
<name>A0A6M2CFS2_RHIMP</name>
<dbReference type="VEuPathDB" id="VectorBase:LOC119172824"/>
<reference evidence="3" key="1">
    <citation type="submission" date="2019-09" db="EMBL/GenBank/DDBJ databases">
        <title>Organ-specific transcriptomic study of the physiology of the cattle tick, Rhipicephalus microplus.</title>
        <authorList>
            <person name="Tirloni L."/>
            <person name="Braz G."/>
            <person name="Gandara A.C.P."/>
            <person name="Sabadin G.A."/>
            <person name="da Silva R.M."/>
            <person name="Guizzo M.G."/>
            <person name="Machado J.A."/>
            <person name="Costa E.P."/>
            <person name="Gomes H.F."/>
            <person name="Moraes J."/>
            <person name="Mota M.B.S."/>
            <person name="Mesquita R.D."/>
            <person name="Alvarenga P.H."/>
            <person name="Alves F."/>
            <person name="Seixas A."/>
            <person name="da Fonseca R.N."/>
            <person name="Fogaca A."/>
            <person name="Logullo C."/>
            <person name="Tanaka A."/>
            <person name="Daffre S."/>
            <person name="Termignoni C."/>
            <person name="Vaz I.S.Jr."/>
            <person name="Oliveira P.L."/>
            <person name="Ribeiro J.M."/>
        </authorList>
    </citation>
    <scope>NUCLEOTIDE SEQUENCE</scope>
    <source>
        <strain evidence="3">Porto Alegre</strain>
    </source>
</reference>
<organism evidence="3">
    <name type="scientific">Rhipicephalus microplus</name>
    <name type="common">Cattle tick</name>
    <name type="synonym">Boophilus microplus</name>
    <dbReference type="NCBI Taxonomy" id="6941"/>
    <lineage>
        <taxon>Eukaryota</taxon>
        <taxon>Metazoa</taxon>
        <taxon>Ecdysozoa</taxon>
        <taxon>Arthropoda</taxon>
        <taxon>Chelicerata</taxon>
        <taxon>Arachnida</taxon>
        <taxon>Acari</taxon>
        <taxon>Parasitiformes</taxon>
        <taxon>Ixodida</taxon>
        <taxon>Ixodoidea</taxon>
        <taxon>Ixodidae</taxon>
        <taxon>Rhipicephalinae</taxon>
        <taxon>Rhipicephalus</taxon>
        <taxon>Boophilus</taxon>
    </lineage>
</organism>
<dbReference type="InterPro" id="IPR058831">
    <property type="entry name" value="LolA-like_dom_2nd"/>
</dbReference>
<proteinExistence type="predicted"/>
<dbReference type="Pfam" id="PF25898">
    <property type="entry name" value="LolA_2nd_metazoa"/>
    <property type="match status" value="1"/>
</dbReference>
<dbReference type="AlphaFoldDB" id="A0A6M2CFS2"/>
<feature type="chain" id="PRO_5026855530" evidence="1">
    <location>
        <begin position="17"/>
        <end position="552"/>
    </location>
</feature>
<sequence>MLHLCCLLLSVLRVYGIPYYNGSFVASGEFQRTNFKVSGISHPYELSVFEEAYDSIEKRAAFRVTKKGDVMTYIQDLRSKRSYLIRTYGGTTTCVKVPNANFTRNQFMTVVSAPDERMYFFLRDLLVLRSYVKVQTRKNDLVRNQPCRIHGIHTNNYTIRGSMTWTFTPNEYQKYTCVIPQQICDSILVVISVKLPLTALFTEKIGNLTKRNLKRPPANITGLPLAMTFPRNATLEVPFEAHFTFRDDGYSEQRITMSILNFDYIGTTLRNTLFEIPDGVRCEGNTKSGLPHPVYDNMRVFSYRARVKSSTWKRHHIIHGAIDINRKLHRLDYKPWRSTSSRKRTIIFSGREGLVYNISQSRVCSVGNITDVVFDKQMVLHPGFIESISPKTLFVGNSPATLAYKKIAVKGGIPCHVWDIVRFDWPSNGVKTLWEWCFVDRSYFSQPSAATSSHVVSLDIHVLELPPAPSFGLEPTETLSFQFFDFNKRPSAPVELGGFDISSCYNATSHEKKIELPLEGPAKTAQALAQSLRGYFLVFRRRNSTQWKSCLI</sequence>
<feature type="domain" description="LolA-like" evidence="2">
    <location>
        <begin position="277"/>
        <end position="505"/>
    </location>
</feature>
<evidence type="ECO:0000259" key="2">
    <source>
        <dbReference type="Pfam" id="PF25898"/>
    </source>
</evidence>
<dbReference type="OrthoDB" id="6507205at2759"/>
<evidence type="ECO:0000313" key="3">
    <source>
        <dbReference type="EMBL" id="NOV32879.1"/>
    </source>
</evidence>
<keyword evidence="1" id="KW-0732">Signal</keyword>
<dbReference type="PANTHER" id="PTHR36902:SF1">
    <property type="entry name" value="ENRICHED IN SURFACE-LABELED PROTEOME PROTEIN 9"/>
    <property type="match status" value="1"/>
</dbReference>
<protein>
    <submittedName>
        <fullName evidence="3">Putative conserved secreted protein midgut overexpressed</fullName>
    </submittedName>
</protein>